<keyword evidence="1" id="KW-1133">Transmembrane helix</keyword>
<keyword evidence="4" id="KW-1185">Reference proteome</keyword>
<keyword evidence="1" id="KW-0472">Membrane</keyword>
<feature type="domain" description="DUF1468" evidence="2">
    <location>
        <begin position="23"/>
        <end position="157"/>
    </location>
</feature>
<dbReference type="Pfam" id="PF07331">
    <property type="entry name" value="TctB"/>
    <property type="match status" value="1"/>
</dbReference>
<name>A0AA48KJ85_9RHOB</name>
<keyword evidence="1" id="KW-0812">Transmembrane</keyword>
<dbReference type="RefSeq" id="WP_338271773.1">
    <property type="nucleotide sequence ID" value="NZ_AP027266.1"/>
</dbReference>
<evidence type="ECO:0000313" key="3">
    <source>
        <dbReference type="EMBL" id="BDW85919.1"/>
    </source>
</evidence>
<gene>
    <name evidence="3" type="ORF">MACH21_20960</name>
</gene>
<evidence type="ECO:0000313" key="4">
    <source>
        <dbReference type="Proteomes" id="UP001337723"/>
    </source>
</evidence>
<feature type="transmembrane region" description="Helical" evidence="1">
    <location>
        <begin position="58"/>
        <end position="77"/>
    </location>
</feature>
<accession>A0AA48KJ85</accession>
<dbReference type="EMBL" id="AP027266">
    <property type="protein sequence ID" value="BDW85919.1"/>
    <property type="molecule type" value="Genomic_DNA"/>
</dbReference>
<dbReference type="AlphaFoldDB" id="A0AA48KJ85"/>
<feature type="transmembrane region" description="Helical" evidence="1">
    <location>
        <begin position="133"/>
        <end position="154"/>
    </location>
</feature>
<reference evidence="3 4" key="1">
    <citation type="submission" date="2023-01" db="EMBL/GenBank/DDBJ databases">
        <title>Complete genome sequence of Roseicyclus marinus strain Dej080120_10.</title>
        <authorList>
            <person name="Ueki S."/>
            <person name="Maruyama F."/>
        </authorList>
    </citation>
    <scope>NUCLEOTIDE SEQUENCE [LARGE SCALE GENOMIC DNA]</scope>
    <source>
        <strain evidence="3 4">Dej080120_10</strain>
    </source>
</reference>
<dbReference type="KEGG" id="rmai:MACH21_20960"/>
<dbReference type="Proteomes" id="UP001337723">
    <property type="component" value="Chromosome"/>
</dbReference>
<dbReference type="InterPro" id="IPR009936">
    <property type="entry name" value="DUF1468"/>
</dbReference>
<proteinExistence type="predicted"/>
<sequence>MINGALPLPEGSTAVLDRNYRDIFAGLFLILAGTGAALYALSHYALGTVSRMGPGMMPVSLGVILAAFGLAIALPAWGQRGEAANLRLRPMVFLSAAVLAFALMIEPFGLVPAVMVTTVIATLAEVKLSASRALLLGAAMAALTWGVFIAGLRLSMPAFDWPF</sequence>
<feature type="transmembrane region" description="Helical" evidence="1">
    <location>
        <begin position="97"/>
        <end position="121"/>
    </location>
</feature>
<evidence type="ECO:0000256" key="1">
    <source>
        <dbReference type="SAM" id="Phobius"/>
    </source>
</evidence>
<evidence type="ECO:0000259" key="2">
    <source>
        <dbReference type="Pfam" id="PF07331"/>
    </source>
</evidence>
<organism evidence="3 4">
    <name type="scientific">Roseicyclus marinus</name>
    <dbReference type="NCBI Taxonomy" id="2161673"/>
    <lineage>
        <taxon>Bacteria</taxon>
        <taxon>Pseudomonadati</taxon>
        <taxon>Pseudomonadota</taxon>
        <taxon>Alphaproteobacteria</taxon>
        <taxon>Rhodobacterales</taxon>
        <taxon>Roseobacteraceae</taxon>
        <taxon>Roseicyclus</taxon>
    </lineage>
</organism>
<protein>
    <recommendedName>
        <fullName evidence="2">DUF1468 domain-containing protein</fullName>
    </recommendedName>
</protein>
<feature type="transmembrane region" description="Helical" evidence="1">
    <location>
        <begin position="23"/>
        <end position="46"/>
    </location>
</feature>